<evidence type="ECO:0000313" key="9">
    <source>
        <dbReference type="EMBL" id="OGZ02452.1"/>
    </source>
</evidence>
<feature type="compositionally biased region" description="Basic and acidic residues" evidence="6">
    <location>
        <begin position="185"/>
        <end position="207"/>
    </location>
</feature>
<evidence type="ECO:0000256" key="3">
    <source>
        <dbReference type="ARBA" id="ARBA00022840"/>
    </source>
</evidence>
<name>A0A1G2CMM0_9BACT</name>
<sequence length="689" mass="75184">MTKNNEEKKHKKKEKENEPASFLHPDTKKSILGVLFLALTIILALSAFHKAGPVGDISFKTFNTLFGIGFYLLPLISFILAAVFLAASERKIISPTLIGAFLFVISGLGLIDIAFPKKGGIVGHAIGSVEIPFGYIASLVITSALVLASLLITINLPIKIRLKKKKEKTAEEELTEKEIKKIETAETENKKSKKEEDASGTEGKKEPMFSMPLLKKKPKIDFKNYVPPPLSILKSSYEKATAGDLRANANIIKRTFEGFSIPVEMGEINIGPKVTRYTLKPAEGVKLSKIIALNQDLALALAAHPIRIEAPIPGKSLVGIEVPNKSSAIVRLGNLMNAPEFSELGELGVILGRDVTGEPISANISKMPHMLIAGATGSGKSVSIHSIIISLLYKNSPETLRMIMIDPKRVELSVYEGIPHLISPVVTQNKKAVGVFRWAIGEMEKRYELLQQNGARDIDSFNEKVAKRKDGEKLPFIIIIIDELADLMASFGKEVEGYIVRVAQMARAVGIHLILATQRPSVEVITGLIKANITTRVALKVASQIDSRTILDTAGAEKLLGGGDMLFVSPQFSKPKRIQGAFITEDEIGEVASFIRENNKQIAEEVSESAPQFDSVNGGYSEKNSPKNLSDIISNNNIFDQYTGNGDDDDLLEEAIETVRQAGKASASLLQRRLKVGYARAARLLDIME</sequence>
<dbReference type="Gene3D" id="3.30.980.40">
    <property type="match status" value="1"/>
</dbReference>
<reference evidence="9 10" key="1">
    <citation type="journal article" date="2016" name="Nat. Commun.">
        <title>Thousands of microbial genomes shed light on interconnected biogeochemical processes in an aquifer system.</title>
        <authorList>
            <person name="Anantharaman K."/>
            <person name="Brown C.T."/>
            <person name="Hug L.A."/>
            <person name="Sharon I."/>
            <person name="Castelle C.J."/>
            <person name="Probst A.J."/>
            <person name="Thomas B.C."/>
            <person name="Singh A."/>
            <person name="Wilkins M.J."/>
            <person name="Karaoz U."/>
            <person name="Brodie E.L."/>
            <person name="Williams K.H."/>
            <person name="Hubbard S.S."/>
            <person name="Banfield J.F."/>
        </authorList>
    </citation>
    <scope>NUCLEOTIDE SEQUENCE [LARGE SCALE GENOMIC DNA]</scope>
</reference>
<protein>
    <recommendedName>
        <fullName evidence="8">FtsK domain-containing protein</fullName>
    </recommendedName>
</protein>
<dbReference type="Gene3D" id="1.10.10.10">
    <property type="entry name" value="Winged helix-like DNA-binding domain superfamily/Winged helix DNA-binding domain"/>
    <property type="match status" value="1"/>
</dbReference>
<dbReference type="InterPro" id="IPR036390">
    <property type="entry name" value="WH_DNA-bd_sf"/>
</dbReference>
<feature type="domain" description="FtsK" evidence="8">
    <location>
        <begin position="357"/>
        <end position="548"/>
    </location>
</feature>
<dbReference type="SMART" id="SM00382">
    <property type="entry name" value="AAA"/>
    <property type="match status" value="1"/>
</dbReference>
<keyword evidence="7" id="KW-1133">Transmembrane helix</keyword>
<feature type="region of interest" description="Disordered" evidence="6">
    <location>
        <begin position="185"/>
        <end position="208"/>
    </location>
</feature>
<dbReference type="PANTHER" id="PTHR22683">
    <property type="entry name" value="SPORULATION PROTEIN RELATED"/>
    <property type="match status" value="1"/>
</dbReference>
<dbReference type="InterPro" id="IPR036388">
    <property type="entry name" value="WH-like_DNA-bd_sf"/>
</dbReference>
<dbReference type="InterPro" id="IPR002543">
    <property type="entry name" value="FtsK_dom"/>
</dbReference>
<dbReference type="Gene3D" id="3.40.50.300">
    <property type="entry name" value="P-loop containing nucleotide triphosphate hydrolases"/>
    <property type="match status" value="1"/>
</dbReference>
<feature type="transmembrane region" description="Helical" evidence="7">
    <location>
        <begin position="68"/>
        <end position="87"/>
    </location>
</feature>
<dbReference type="GO" id="GO:0003677">
    <property type="term" value="F:DNA binding"/>
    <property type="evidence" value="ECO:0007669"/>
    <property type="project" value="UniProtKB-KW"/>
</dbReference>
<dbReference type="Pfam" id="PF09397">
    <property type="entry name" value="FtsK_gamma"/>
    <property type="match status" value="1"/>
</dbReference>
<evidence type="ECO:0000256" key="7">
    <source>
        <dbReference type="SAM" id="Phobius"/>
    </source>
</evidence>
<dbReference type="InterPro" id="IPR018541">
    <property type="entry name" value="Ftsk_gamma"/>
</dbReference>
<dbReference type="Pfam" id="PF01580">
    <property type="entry name" value="FtsK_SpoIIIE"/>
    <property type="match status" value="1"/>
</dbReference>
<keyword evidence="4" id="KW-0238">DNA-binding</keyword>
<evidence type="ECO:0000256" key="6">
    <source>
        <dbReference type="SAM" id="MobiDB-lite"/>
    </source>
</evidence>
<feature type="compositionally biased region" description="Basic and acidic residues" evidence="6">
    <location>
        <begin position="1"/>
        <end position="18"/>
    </location>
</feature>
<dbReference type="PROSITE" id="PS50901">
    <property type="entry name" value="FTSK"/>
    <property type="match status" value="1"/>
</dbReference>
<keyword evidence="3 5" id="KW-0067">ATP-binding</keyword>
<proteinExistence type="inferred from homology"/>
<feature type="region of interest" description="Disordered" evidence="6">
    <location>
        <begin position="1"/>
        <end position="22"/>
    </location>
</feature>
<gene>
    <name evidence="9" type="ORF">A2390_02905</name>
</gene>
<keyword evidence="7" id="KW-0812">Transmembrane</keyword>
<evidence type="ECO:0000256" key="1">
    <source>
        <dbReference type="ARBA" id="ARBA00006474"/>
    </source>
</evidence>
<evidence type="ECO:0000256" key="4">
    <source>
        <dbReference type="ARBA" id="ARBA00023125"/>
    </source>
</evidence>
<dbReference type="SUPFAM" id="SSF52540">
    <property type="entry name" value="P-loop containing nucleoside triphosphate hydrolases"/>
    <property type="match status" value="1"/>
</dbReference>
<dbReference type="EMBL" id="MHLE01000031">
    <property type="protein sequence ID" value="OGZ02452.1"/>
    <property type="molecule type" value="Genomic_DNA"/>
</dbReference>
<evidence type="ECO:0000256" key="2">
    <source>
        <dbReference type="ARBA" id="ARBA00022741"/>
    </source>
</evidence>
<comment type="caution">
    <text evidence="9">The sequence shown here is derived from an EMBL/GenBank/DDBJ whole genome shotgun (WGS) entry which is preliminary data.</text>
</comment>
<dbReference type="InterPro" id="IPR003593">
    <property type="entry name" value="AAA+_ATPase"/>
</dbReference>
<feature type="binding site" evidence="5">
    <location>
        <begin position="374"/>
        <end position="381"/>
    </location>
    <ligand>
        <name>ATP</name>
        <dbReference type="ChEBI" id="CHEBI:30616"/>
    </ligand>
</feature>
<dbReference type="PANTHER" id="PTHR22683:SF41">
    <property type="entry name" value="DNA TRANSLOCASE FTSK"/>
    <property type="match status" value="1"/>
</dbReference>
<comment type="similarity">
    <text evidence="1">Belongs to the FtsK/SpoIIIE/SftA family.</text>
</comment>
<evidence type="ECO:0000256" key="5">
    <source>
        <dbReference type="PROSITE-ProRule" id="PRU00289"/>
    </source>
</evidence>
<dbReference type="InterPro" id="IPR050206">
    <property type="entry name" value="FtsK/SpoIIIE/SftA"/>
</dbReference>
<dbReference type="Pfam" id="PF17854">
    <property type="entry name" value="FtsK_alpha"/>
    <property type="match status" value="1"/>
</dbReference>
<dbReference type="AlphaFoldDB" id="A0A1G2CMM0"/>
<feature type="transmembrane region" description="Helical" evidence="7">
    <location>
        <begin position="96"/>
        <end position="115"/>
    </location>
</feature>
<evidence type="ECO:0000259" key="8">
    <source>
        <dbReference type="PROSITE" id="PS50901"/>
    </source>
</evidence>
<feature type="transmembrane region" description="Helical" evidence="7">
    <location>
        <begin position="135"/>
        <end position="158"/>
    </location>
</feature>
<accession>A0A1G2CMM0</accession>
<dbReference type="Proteomes" id="UP000178599">
    <property type="component" value="Unassembled WGS sequence"/>
</dbReference>
<organism evidence="9 10">
    <name type="scientific">Candidatus Liptonbacteria bacterium RIFOXYB1_FULL_36_10</name>
    <dbReference type="NCBI Taxonomy" id="1798654"/>
    <lineage>
        <taxon>Bacteria</taxon>
        <taxon>Candidatus Liptoniibacteriota</taxon>
    </lineage>
</organism>
<dbReference type="SUPFAM" id="SSF46785">
    <property type="entry name" value="Winged helix' DNA-binding domain"/>
    <property type="match status" value="1"/>
</dbReference>
<keyword evidence="2 5" id="KW-0547">Nucleotide-binding</keyword>
<dbReference type="SMART" id="SM00843">
    <property type="entry name" value="Ftsk_gamma"/>
    <property type="match status" value="1"/>
</dbReference>
<feature type="transmembrane region" description="Helical" evidence="7">
    <location>
        <begin position="31"/>
        <end position="48"/>
    </location>
</feature>
<dbReference type="InterPro" id="IPR027417">
    <property type="entry name" value="P-loop_NTPase"/>
</dbReference>
<evidence type="ECO:0000313" key="10">
    <source>
        <dbReference type="Proteomes" id="UP000178599"/>
    </source>
</evidence>
<dbReference type="InterPro" id="IPR041027">
    <property type="entry name" value="FtsK_alpha"/>
</dbReference>
<keyword evidence="7" id="KW-0472">Membrane</keyword>
<dbReference type="GO" id="GO:0005524">
    <property type="term" value="F:ATP binding"/>
    <property type="evidence" value="ECO:0007669"/>
    <property type="project" value="UniProtKB-UniRule"/>
</dbReference>